<comment type="caution">
    <text evidence="2">The sequence shown here is derived from an EMBL/GenBank/DDBJ whole genome shotgun (WGS) entry which is preliminary data.</text>
</comment>
<dbReference type="EMBL" id="VSRR010013950">
    <property type="protein sequence ID" value="MPC56445.1"/>
    <property type="molecule type" value="Genomic_DNA"/>
</dbReference>
<sequence>MHWNYYSGRRRTPPRVLQRGAAGVSNALRAALRGELRGGWTAGGKRMKADEGTRSRHPSPVLTLGGAFL</sequence>
<proteinExistence type="predicted"/>
<feature type="region of interest" description="Disordered" evidence="1">
    <location>
        <begin position="41"/>
        <end position="69"/>
    </location>
</feature>
<name>A0A5B7GGB5_PORTR</name>
<evidence type="ECO:0000256" key="1">
    <source>
        <dbReference type="SAM" id="MobiDB-lite"/>
    </source>
</evidence>
<accession>A0A5B7GGB5</accession>
<organism evidence="2 3">
    <name type="scientific">Portunus trituberculatus</name>
    <name type="common">Swimming crab</name>
    <name type="synonym">Neptunus trituberculatus</name>
    <dbReference type="NCBI Taxonomy" id="210409"/>
    <lineage>
        <taxon>Eukaryota</taxon>
        <taxon>Metazoa</taxon>
        <taxon>Ecdysozoa</taxon>
        <taxon>Arthropoda</taxon>
        <taxon>Crustacea</taxon>
        <taxon>Multicrustacea</taxon>
        <taxon>Malacostraca</taxon>
        <taxon>Eumalacostraca</taxon>
        <taxon>Eucarida</taxon>
        <taxon>Decapoda</taxon>
        <taxon>Pleocyemata</taxon>
        <taxon>Brachyura</taxon>
        <taxon>Eubrachyura</taxon>
        <taxon>Portunoidea</taxon>
        <taxon>Portunidae</taxon>
        <taxon>Portuninae</taxon>
        <taxon>Portunus</taxon>
    </lineage>
</organism>
<keyword evidence="3" id="KW-1185">Reference proteome</keyword>
<reference evidence="2 3" key="1">
    <citation type="submission" date="2019-05" db="EMBL/GenBank/DDBJ databases">
        <title>Another draft genome of Portunus trituberculatus and its Hox gene families provides insights of decapod evolution.</title>
        <authorList>
            <person name="Jeong J.-H."/>
            <person name="Song I."/>
            <person name="Kim S."/>
            <person name="Choi T."/>
            <person name="Kim D."/>
            <person name="Ryu S."/>
            <person name="Kim W."/>
        </authorList>
    </citation>
    <scope>NUCLEOTIDE SEQUENCE [LARGE SCALE GENOMIC DNA]</scope>
    <source>
        <tissue evidence="2">Muscle</tissue>
    </source>
</reference>
<evidence type="ECO:0000313" key="2">
    <source>
        <dbReference type="EMBL" id="MPC56445.1"/>
    </source>
</evidence>
<gene>
    <name evidence="2" type="ORF">E2C01_050406</name>
</gene>
<protein>
    <submittedName>
        <fullName evidence="2">Uncharacterized protein</fullName>
    </submittedName>
</protein>
<dbReference type="Proteomes" id="UP000324222">
    <property type="component" value="Unassembled WGS sequence"/>
</dbReference>
<dbReference type="AlphaFoldDB" id="A0A5B7GGB5"/>
<evidence type="ECO:0000313" key="3">
    <source>
        <dbReference type="Proteomes" id="UP000324222"/>
    </source>
</evidence>